<dbReference type="InterPro" id="IPR012677">
    <property type="entry name" value="Nucleotide-bd_a/b_plait_sf"/>
</dbReference>
<accession>A0ABN7VD82</accession>
<dbReference type="Proteomes" id="UP000789901">
    <property type="component" value="Unassembled WGS sequence"/>
</dbReference>
<dbReference type="InterPro" id="IPR035979">
    <property type="entry name" value="RBD_domain_sf"/>
</dbReference>
<dbReference type="EMBL" id="CAJVQB010012780">
    <property type="protein sequence ID" value="CAG8757921.1"/>
    <property type="molecule type" value="Genomic_DNA"/>
</dbReference>
<protein>
    <submittedName>
        <fullName evidence="3">30615_t:CDS:1</fullName>
    </submittedName>
</protein>
<evidence type="ECO:0000313" key="3">
    <source>
        <dbReference type="EMBL" id="CAG8757921.1"/>
    </source>
</evidence>
<feature type="domain" description="RRM" evidence="2">
    <location>
        <begin position="2"/>
        <end position="35"/>
    </location>
</feature>
<dbReference type="Pfam" id="PF00076">
    <property type="entry name" value="RRM_1"/>
    <property type="match status" value="1"/>
</dbReference>
<proteinExistence type="predicted"/>
<evidence type="ECO:0000259" key="2">
    <source>
        <dbReference type="Pfam" id="PF00076"/>
    </source>
</evidence>
<keyword evidence="4" id="KW-1185">Reference proteome</keyword>
<feature type="compositionally biased region" description="Polar residues" evidence="1">
    <location>
        <begin position="52"/>
        <end position="69"/>
    </location>
</feature>
<reference evidence="3 4" key="1">
    <citation type="submission" date="2021-06" db="EMBL/GenBank/DDBJ databases">
        <authorList>
            <person name="Kallberg Y."/>
            <person name="Tangrot J."/>
            <person name="Rosling A."/>
        </authorList>
    </citation>
    <scope>NUCLEOTIDE SEQUENCE [LARGE SCALE GENOMIC DNA]</scope>
    <source>
        <strain evidence="3 4">120-4 pot B 10/14</strain>
    </source>
</reference>
<dbReference type="SUPFAM" id="SSF54928">
    <property type="entry name" value="RNA-binding domain, RBD"/>
    <property type="match status" value="1"/>
</dbReference>
<evidence type="ECO:0000313" key="4">
    <source>
        <dbReference type="Proteomes" id="UP000789901"/>
    </source>
</evidence>
<feature type="region of interest" description="Disordered" evidence="1">
    <location>
        <begin position="51"/>
        <end position="81"/>
    </location>
</feature>
<gene>
    <name evidence="3" type="ORF">GMARGA_LOCUS17131</name>
</gene>
<comment type="caution">
    <text evidence="3">The sequence shown here is derived from an EMBL/GenBank/DDBJ whole genome shotgun (WGS) entry which is preliminary data.</text>
</comment>
<dbReference type="Gene3D" id="3.30.70.330">
    <property type="match status" value="1"/>
</dbReference>
<organism evidence="3 4">
    <name type="scientific">Gigaspora margarita</name>
    <dbReference type="NCBI Taxonomy" id="4874"/>
    <lineage>
        <taxon>Eukaryota</taxon>
        <taxon>Fungi</taxon>
        <taxon>Fungi incertae sedis</taxon>
        <taxon>Mucoromycota</taxon>
        <taxon>Glomeromycotina</taxon>
        <taxon>Glomeromycetes</taxon>
        <taxon>Diversisporales</taxon>
        <taxon>Gigasporaceae</taxon>
        <taxon>Gigaspora</taxon>
    </lineage>
</organism>
<evidence type="ECO:0000256" key="1">
    <source>
        <dbReference type="SAM" id="MobiDB-lite"/>
    </source>
</evidence>
<name>A0ABN7VD82_GIGMA</name>
<feature type="non-terminal residue" evidence="3">
    <location>
        <position position="1"/>
    </location>
</feature>
<sequence length="177" mass="19908">IKRLTGFGFVNYTSSEEADRAKLTMHGKILGTKQIVVRLYEPKKLHEAKLANQDNCSPTSPSESCALSRSSKRSKHIPSVPTEEVNPTIEYLLSIKTPEILHILKDATLQQKITEMRSNLLLEKKHRSTEEAPSVTTSINSSSNVQALSSQMPQRKKFFKAIKKLCTCNFEEFSILS</sequence>
<dbReference type="InterPro" id="IPR000504">
    <property type="entry name" value="RRM_dom"/>
</dbReference>